<reference evidence="5" key="1">
    <citation type="submission" date="2017-02" db="UniProtKB">
        <authorList>
            <consortium name="WormBaseParasite"/>
        </authorList>
    </citation>
    <scope>IDENTIFICATION</scope>
</reference>
<evidence type="ECO:0000256" key="1">
    <source>
        <dbReference type="SAM" id="MobiDB-lite"/>
    </source>
</evidence>
<dbReference type="OrthoDB" id="5808075at2759"/>
<proteinExistence type="predicted"/>
<evidence type="ECO:0000313" key="4">
    <source>
        <dbReference type="Proteomes" id="UP000267096"/>
    </source>
</evidence>
<dbReference type="WBParaSite" id="ASIM_0001395701-mRNA-1">
    <property type="protein sequence ID" value="ASIM_0001395701-mRNA-1"/>
    <property type="gene ID" value="ASIM_0001395701"/>
</dbReference>
<feature type="transmembrane region" description="Helical" evidence="2">
    <location>
        <begin position="122"/>
        <end position="143"/>
    </location>
</feature>
<feature type="region of interest" description="Disordered" evidence="1">
    <location>
        <begin position="192"/>
        <end position="215"/>
    </location>
</feature>
<evidence type="ECO:0000313" key="3">
    <source>
        <dbReference type="EMBL" id="VDK49580.1"/>
    </source>
</evidence>
<keyword evidence="2" id="KW-0812">Transmembrane</keyword>
<feature type="transmembrane region" description="Helical" evidence="2">
    <location>
        <begin position="21"/>
        <end position="46"/>
    </location>
</feature>
<gene>
    <name evidence="3" type="ORF">ASIM_LOCUS13385</name>
</gene>
<feature type="compositionally biased region" description="Basic and acidic residues" evidence="1">
    <location>
        <begin position="206"/>
        <end position="215"/>
    </location>
</feature>
<dbReference type="AlphaFoldDB" id="A0A0M3JZL6"/>
<name>A0A0M3JZL6_ANISI</name>
<dbReference type="Proteomes" id="UP000267096">
    <property type="component" value="Unassembled WGS sequence"/>
</dbReference>
<organism evidence="5">
    <name type="scientific">Anisakis simplex</name>
    <name type="common">Herring worm</name>
    <dbReference type="NCBI Taxonomy" id="6269"/>
    <lineage>
        <taxon>Eukaryota</taxon>
        <taxon>Metazoa</taxon>
        <taxon>Ecdysozoa</taxon>
        <taxon>Nematoda</taxon>
        <taxon>Chromadorea</taxon>
        <taxon>Rhabditida</taxon>
        <taxon>Spirurina</taxon>
        <taxon>Ascaridomorpha</taxon>
        <taxon>Ascaridoidea</taxon>
        <taxon>Anisakidae</taxon>
        <taxon>Anisakis</taxon>
        <taxon>Anisakis simplex complex</taxon>
    </lineage>
</organism>
<evidence type="ECO:0000313" key="5">
    <source>
        <dbReference type="WBParaSite" id="ASIM_0001395701-mRNA-1"/>
    </source>
</evidence>
<sequence>MVYPVLRMNAARRAHYAKASCYLHSLCILLICSATMHLFVVSIYLIGRSVASSDITADWSHCTDKNCFIPPSCCQLNQIKCSSRIVEQKFVRDKEFSSQKAEEWFYSEGCVKNIISSINPSMILAVSMVNVIVQLITLVISQITATAQYAFRECATVACEDDIIVPAWISPFPYNSSELLITKSRERIAKHRDFQQESLSDSEDNANQKEQEKET</sequence>
<keyword evidence="2" id="KW-1133">Transmembrane helix</keyword>
<keyword evidence="2" id="KW-0472">Membrane</keyword>
<reference evidence="3 4" key="2">
    <citation type="submission" date="2018-11" db="EMBL/GenBank/DDBJ databases">
        <authorList>
            <consortium name="Pathogen Informatics"/>
        </authorList>
    </citation>
    <scope>NUCLEOTIDE SEQUENCE [LARGE SCALE GENOMIC DNA]</scope>
</reference>
<evidence type="ECO:0000256" key="2">
    <source>
        <dbReference type="SAM" id="Phobius"/>
    </source>
</evidence>
<dbReference type="EMBL" id="UYRR01031378">
    <property type="protein sequence ID" value="VDK49580.1"/>
    <property type="molecule type" value="Genomic_DNA"/>
</dbReference>
<protein>
    <submittedName>
        <fullName evidence="5">Protein FAM189A1</fullName>
    </submittedName>
</protein>
<keyword evidence="4" id="KW-1185">Reference proteome</keyword>
<accession>A0A0M3JZL6</accession>